<sequence length="231" mass="24880">MLFGSLQKDVAKKKPSTNSSETTKQKEASKKKSTKNTSDSAKTAQKKKTAAKKKHPVDDVTKQRLQDMYMYSVQSSAPGDQVDDLEGNFVATKNMKSEGEPDFLHDVPEDVLVPDNQAEVTVDDSESLEYFPEERTNDVHIPKVLPVPGSTNTASVTSTVSTKKKHSISEASGAGETSRNAVVGQSKSPALENQDSTPPIAAPKEMDFILQCPVLPPDGSEATQGVQECAV</sequence>
<evidence type="ECO:0000313" key="3">
    <source>
        <dbReference type="Proteomes" id="UP001519460"/>
    </source>
</evidence>
<organism evidence="2 3">
    <name type="scientific">Batillaria attramentaria</name>
    <dbReference type="NCBI Taxonomy" id="370345"/>
    <lineage>
        <taxon>Eukaryota</taxon>
        <taxon>Metazoa</taxon>
        <taxon>Spiralia</taxon>
        <taxon>Lophotrochozoa</taxon>
        <taxon>Mollusca</taxon>
        <taxon>Gastropoda</taxon>
        <taxon>Caenogastropoda</taxon>
        <taxon>Sorbeoconcha</taxon>
        <taxon>Cerithioidea</taxon>
        <taxon>Batillariidae</taxon>
        <taxon>Batillaria</taxon>
    </lineage>
</organism>
<accession>A0ABD0KN45</accession>
<feature type="compositionally biased region" description="Polar residues" evidence="1">
    <location>
        <begin position="175"/>
        <end position="197"/>
    </location>
</feature>
<dbReference type="AlphaFoldDB" id="A0ABD0KN45"/>
<proteinExistence type="predicted"/>
<feature type="compositionally biased region" description="Basic residues" evidence="1">
    <location>
        <begin position="44"/>
        <end position="55"/>
    </location>
</feature>
<dbReference type="EMBL" id="JACVVK020000148">
    <property type="protein sequence ID" value="KAK7488670.1"/>
    <property type="molecule type" value="Genomic_DNA"/>
</dbReference>
<evidence type="ECO:0000313" key="2">
    <source>
        <dbReference type="EMBL" id="KAK7488670.1"/>
    </source>
</evidence>
<reference evidence="2 3" key="1">
    <citation type="journal article" date="2023" name="Sci. Data">
        <title>Genome assembly of the Korean intertidal mud-creeper Batillaria attramentaria.</title>
        <authorList>
            <person name="Patra A.K."/>
            <person name="Ho P.T."/>
            <person name="Jun S."/>
            <person name="Lee S.J."/>
            <person name="Kim Y."/>
            <person name="Won Y.J."/>
        </authorList>
    </citation>
    <scope>NUCLEOTIDE SEQUENCE [LARGE SCALE GENOMIC DNA]</scope>
    <source>
        <strain evidence="2">Wonlab-2016</strain>
    </source>
</reference>
<gene>
    <name evidence="2" type="ORF">BaRGS_00020123</name>
</gene>
<protein>
    <submittedName>
        <fullName evidence="2">Uncharacterized protein</fullName>
    </submittedName>
</protein>
<dbReference type="Proteomes" id="UP001519460">
    <property type="component" value="Unassembled WGS sequence"/>
</dbReference>
<name>A0ABD0KN45_9CAEN</name>
<feature type="region of interest" description="Disordered" evidence="1">
    <location>
        <begin position="1"/>
        <end position="63"/>
    </location>
</feature>
<keyword evidence="3" id="KW-1185">Reference proteome</keyword>
<feature type="compositionally biased region" description="Basic and acidic residues" evidence="1">
    <location>
        <begin position="132"/>
        <end position="141"/>
    </location>
</feature>
<feature type="region of interest" description="Disordered" evidence="1">
    <location>
        <begin position="114"/>
        <end position="204"/>
    </location>
</feature>
<comment type="caution">
    <text evidence="2">The sequence shown here is derived from an EMBL/GenBank/DDBJ whole genome shotgun (WGS) entry which is preliminary data.</text>
</comment>
<feature type="compositionally biased region" description="Low complexity" evidence="1">
    <location>
        <begin position="150"/>
        <end position="161"/>
    </location>
</feature>
<evidence type="ECO:0000256" key="1">
    <source>
        <dbReference type="SAM" id="MobiDB-lite"/>
    </source>
</evidence>